<keyword evidence="3" id="KW-1185">Reference proteome</keyword>
<feature type="signal peptide" evidence="1">
    <location>
        <begin position="1"/>
        <end position="19"/>
    </location>
</feature>
<evidence type="ECO:0000313" key="2">
    <source>
        <dbReference type="EMBL" id="KAF7988021.1"/>
    </source>
</evidence>
<evidence type="ECO:0000313" key="3">
    <source>
        <dbReference type="Proteomes" id="UP000639338"/>
    </source>
</evidence>
<dbReference type="Proteomes" id="UP000639338">
    <property type="component" value="Unassembled WGS sequence"/>
</dbReference>
<dbReference type="OrthoDB" id="8195871at2759"/>
<sequence length="76" mass="8736">MKLFCIVFLIALFAIWTYGESLTCDQCGRECVTSCGTRQFRACCFNNLKKRVPNLGLKVWLSPMRDNGHLKLVYDV</sequence>
<keyword evidence="1" id="KW-0732">Signal</keyword>
<dbReference type="AlphaFoldDB" id="A0A834XNL8"/>
<proteinExistence type="predicted"/>
<comment type="caution">
    <text evidence="2">The sequence shown here is derived from an EMBL/GenBank/DDBJ whole genome shotgun (WGS) entry which is preliminary data.</text>
</comment>
<gene>
    <name evidence="2" type="ORF">HCN44_007515</name>
</gene>
<reference evidence="2 3" key="1">
    <citation type="submission" date="2020-08" db="EMBL/GenBank/DDBJ databases">
        <title>Aphidius gifuensis genome sequencing and assembly.</title>
        <authorList>
            <person name="Du Z."/>
        </authorList>
    </citation>
    <scope>NUCLEOTIDE SEQUENCE [LARGE SCALE GENOMIC DNA]</scope>
    <source>
        <strain evidence="2">YNYX2018</strain>
        <tissue evidence="2">Adults</tissue>
    </source>
</reference>
<name>A0A834XNL8_APHGI</name>
<evidence type="ECO:0000256" key="1">
    <source>
        <dbReference type="SAM" id="SignalP"/>
    </source>
</evidence>
<organism evidence="2 3">
    <name type="scientific">Aphidius gifuensis</name>
    <name type="common">Parasitoid wasp</name>
    <dbReference type="NCBI Taxonomy" id="684658"/>
    <lineage>
        <taxon>Eukaryota</taxon>
        <taxon>Metazoa</taxon>
        <taxon>Ecdysozoa</taxon>
        <taxon>Arthropoda</taxon>
        <taxon>Hexapoda</taxon>
        <taxon>Insecta</taxon>
        <taxon>Pterygota</taxon>
        <taxon>Neoptera</taxon>
        <taxon>Endopterygota</taxon>
        <taxon>Hymenoptera</taxon>
        <taxon>Apocrita</taxon>
        <taxon>Ichneumonoidea</taxon>
        <taxon>Braconidae</taxon>
        <taxon>Aphidiinae</taxon>
        <taxon>Aphidius</taxon>
    </lineage>
</organism>
<accession>A0A834XNL8</accession>
<dbReference type="EMBL" id="JACMRX010000006">
    <property type="protein sequence ID" value="KAF7988021.1"/>
    <property type="molecule type" value="Genomic_DNA"/>
</dbReference>
<protein>
    <submittedName>
        <fullName evidence="2">Uncharacterized protein</fullName>
    </submittedName>
</protein>
<feature type="chain" id="PRO_5032633900" evidence="1">
    <location>
        <begin position="20"/>
        <end position="76"/>
    </location>
</feature>